<dbReference type="InterPro" id="IPR006797">
    <property type="entry name" value="PRELI/MSF1_dom"/>
</dbReference>
<feature type="domain" description="PRELI/MSF1" evidence="1">
    <location>
        <begin position="2"/>
        <end position="176"/>
    </location>
</feature>
<comment type="caution">
    <text evidence="2">The sequence shown here is derived from an EMBL/GenBank/DDBJ whole genome shotgun (WGS) entry which is preliminary data.</text>
</comment>
<organism evidence="2 3">
    <name type="scientific">Furculomyces boomerangus</name>
    <dbReference type="NCBI Taxonomy" id="61424"/>
    <lineage>
        <taxon>Eukaryota</taxon>
        <taxon>Fungi</taxon>
        <taxon>Fungi incertae sedis</taxon>
        <taxon>Zoopagomycota</taxon>
        <taxon>Kickxellomycotina</taxon>
        <taxon>Harpellomycetes</taxon>
        <taxon>Harpellales</taxon>
        <taxon>Harpellaceae</taxon>
        <taxon>Furculomyces</taxon>
    </lineage>
</organism>
<dbReference type="STRING" id="61424.A0A2T9YG25"/>
<gene>
    <name evidence="2" type="ORF">BB559_004200</name>
</gene>
<dbReference type="EMBL" id="MBFT01000431">
    <property type="protein sequence ID" value="PVU91277.1"/>
    <property type="molecule type" value="Genomic_DNA"/>
</dbReference>
<evidence type="ECO:0000313" key="2">
    <source>
        <dbReference type="EMBL" id="PVU91277.1"/>
    </source>
</evidence>
<dbReference type="PROSITE" id="PS50904">
    <property type="entry name" value="PRELI_MSF1"/>
    <property type="match status" value="1"/>
</dbReference>
<dbReference type="PANTHER" id="PTHR11158">
    <property type="entry name" value="MSF1/PX19 RELATED"/>
    <property type="match status" value="1"/>
</dbReference>
<dbReference type="InterPro" id="IPR037365">
    <property type="entry name" value="Slowmo/Ups"/>
</dbReference>
<dbReference type="OrthoDB" id="10056816at2759"/>
<keyword evidence="3" id="KW-1185">Reference proteome</keyword>
<dbReference type="GO" id="GO:0005758">
    <property type="term" value="C:mitochondrial intermembrane space"/>
    <property type="evidence" value="ECO:0007669"/>
    <property type="project" value="InterPro"/>
</dbReference>
<proteinExistence type="predicted"/>
<reference evidence="2 3" key="1">
    <citation type="journal article" date="2018" name="MBio">
        <title>Comparative Genomics Reveals the Core Gene Toolbox for the Fungus-Insect Symbiosis.</title>
        <authorList>
            <person name="Wang Y."/>
            <person name="Stata M."/>
            <person name="Wang W."/>
            <person name="Stajich J.E."/>
            <person name="White M.M."/>
            <person name="Moncalvo J.M."/>
        </authorList>
    </citation>
    <scope>NUCLEOTIDE SEQUENCE [LARGE SCALE GENOMIC DNA]</scope>
    <source>
        <strain evidence="2 3">AUS-77-4</strain>
    </source>
</reference>
<sequence length="183" mass="21180">MVKFYGNTFSFNVDWNTVTFAYLNRYPNPYASHVQSADTIEHKFDPETKTLKIVRLYKKINSAPSWSSVFLKNNSAYIMEEISVCFETQTLETKQRNITHTRLLVVEDSLKITSEIDQINKEFVTSCNSEGRMFSKFGYGLGSRIEGFSLKRIKENFNKSRKGLTYAIEVLKEKRRLSGTAQL</sequence>
<dbReference type="Pfam" id="PF04707">
    <property type="entry name" value="PRELI"/>
    <property type="match status" value="1"/>
</dbReference>
<dbReference type="AlphaFoldDB" id="A0A2T9YG25"/>
<accession>A0A2T9YG25</accession>
<protein>
    <recommendedName>
        <fullName evidence="1">PRELI/MSF1 domain-containing protein</fullName>
    </recommendedName>
</protein>
<evidence type="ECO:0000259" key="1">
    <source>
        <dbReference type="PROSITE" id="PS50904"/>
    </source>
</evidence>
<evidence type="ECO:0000313" key="3">
    <source>
        <dbReference type="Proteomes" id="UP000245699"/>
    </source>
</evidence>
<dbReference type="Proteomes" id="UP000245699">
    <property type="component" value="Unassembled WGS sequence"/>
</dbReference>
<name>A0A2T9YG25_9FUNG</name>